<evidence type="ECO:0000313" key="1">
    <source>
        <dbReference type="EMBL" id="TWX62537.1"/>
    </source>
</evidence>
<dbReference type="EMBL" id="VOLR01000002">
    <property type="protein sequence ID" value="TWX62537.1"/>
    <property type="molecule type" value="Genomic_DNA"/>
</dbReference>
<dbReference type="Proteomes" id="UP000321525">
    <property type="component" value="Unassembled WGS sequence"/>
</dbReference>
<dbReference type="Proteomes" id="UP000321917">
    <property type="component" value="Unassembled WGS sequence"/>
</dbReference>
<dbReference type="AlphaFoldDB" id="A0A5C6QRF2"/>
<keyword evidence="3" id="KW-1185">Reference proteome</keyword>
<evidence type="ECO:0000313" key="3">
    <source>
        <dbReference type="Proteomes" id="UP000321525"/>
    </source>
</evidence>
<dbReference type="EMBL" id="VOLQ01000002">
    <property type="protein sequence ID" value="TWX71449.1"/>
    <property type="molecule type" value="Genomic_DNA"/>
</dbReference>
<organism evidence="2 4">
    <name type="scientific">Colwellia hornerae</name>
    <dbReference type="NCBI Taxonomy" id="89402"/>
    <lineage>
        <taxon>Bacteria</taxon>
        <taxon>Pseudomonadati</taxon>
        <taxon>Pseudomonadota</taxon>
        <taxon>Gammaproteobacteria</taxon>
        <taxon>Alteromonadales</taxon>
        <taxon>Colwelliaceae</taxon>
        <taxon>Colwellia</taxon>
    </lineage>
</organism>
<evidence type="ECO:0000313" key="2">
    <source>
        <dbReference type="EMBL" id="TWX71449.1"/>
    </source>
</evidence>
<comment type="caution">
    <text evidence="2">The sequence shown here is derived from an EMBL/GenBank/DDBJ whole genome shotgun (WGS) entry which is preliminary data.</text>
</comment>
<dbReference type="OrthoDB" id="6401756at2"/>
<proteinExistence type="predicted"/>
<sequence length="61" mass="7182">MKRMPTALVKTWLFLLKSKDPKLARQKFIAYQKIKKLFGSADLAQLYLEQDRDNDIEVVII</sequence>
<protein>
    <submittedName>
        <fullName evidence="2">Uncharacterized protein</fullName>
    </submittedName>
</protein>
<reference evidence="2 4" key="1">
    <citation type="submission" date="2019-07" db="EMBL/GenBank/DDBJ databases">
        <title>Genomes of sea-ice associated Colwellia species.</title>
        <authorList>
            <person name="Bowman J.P."/>
        </authorList>
    </citation>
    <scope>NUCLEOTIDE SEQUENCE [LARGE SCALE GENOMIC DNA]</scope>
    <source>
        <strain evidence="1 3">ACAM 607</strain>
        <strain evidence="2 4">IC036</strain>
    </source>
</reference>
<evidence type="ECO:0000313" key="4">
    <source>
        <dbReference type="Proteomes" id="UP000321917"/>
    </source>
</evidence>
<accession>A0A5C6QRF2</accession>
<gene>
    <name evidence="1" type="ORF">ESZ26_01485</name>
    <name evidence="2" type="ORF">ESZ27_01095</name>
</gene>
<name>A0A5C6QRF2_9GAMM</name>
<dbReference type="RefSeq" id="WP_146797433.1">
    <property type="nucleotide sequence ID" value="NZ_VOLP01000003.1"/>
</dbReference>